<dbReference type="PANTHER" id="PTHR44520">
    <property type="entry name" value="RESPONSE REGULATOR RCP1-RELATED"/>
    <property type="match status" value="1"/>
</dbReference>
<dbReference type="PROSITE" id="PS50110">
    <property type="entry name" value="RESPONSE_REGULATORY"/>
    <property type="match status" value="1"/>
</dbReference>
<evidence type="ECO:0000256" key="1">
    <source>
        <dbReference type="PROSITE-ProRule" id="PRU00169"/>
    </source>
</evidence>
<dbReference type="SMART" id="SM00448">
    <property type="entry name" value="REC"/>
    <property type="match status" value="1"/>
</dbReference>
<reference evidence="3 4" key="1">
    <citation type="submission" date="2019-04" db="EMBL/GenBank/DDBJ databases">
        <title>Geobacter ruber sp. nov., ferric-reducing bacteria isolated from paddy soil.</title>
        <authorList>
            <person name="Xu Z."/>
            <person name="Masuda Y."/>
            <person name="Itoh H."/>
            <person name="Senoo K."/>
        </authorList>
    </citation>
    <scope>NUCLEOTIDE SEQUENCE [LARGE SCALE GENOMIC DNA]</scope>
    <source>
        <strain evidence="3 4">Red88</strain>
    </source>
</reference>
<dbReference type="CDD" id="cd17557">
    <property type="entry name" value="REC_Rcp-like"/>
    <property type="match status" value="1"/>
</dbReference>
<feature type="domain" description="Response regulatory" evidence="2">
    <location>
        <begin position="11"/>
        <end position="140"/>
    </location>
</feature>
<dbReference type="Pfam" id="PF00072">
    <property type="entry name" value="Response_reg"/>
    <property type="match status" value="1"/>
</dbReference>
<proteinExistence type="predicted"/>
<dbReference type="RefSeq" id="WP_149307094.1">
    <property type="nucleotide sequence ID" value="NZ_SRSD01000004.1"/>
</dbReference>
<dbReference type="SUPFAM" id="SSF52172">
    <property type="entry name" value="CheY-like"/>
    <property type="match status" value="1"/>
</dbReference>
<dbReference type="AlphaFoldDB" id="A0A5A9XG75"/>
<sequence>MIDDRFKKEVTILIAEDDDGHAELIQDNLQEAGLRNPIIRFRNGQEALDFFYGASDGDAPRCEKGLAYMMLLDIRMPKVDGVEVLRQIKSDPELKNMPVIMLTTTDDPREVRTCYALGCSCYVTKPVDYQKFAEMLNRLGLFLLVVQVPDLDGVEGRIEQLT</sequence>
<evidence type="ECO:0000313" key="4">
    <source>
        <dbReference type="Proteomes" id="UP000324298"/>
    </source>
</evidence>
<dbReference type="GO" id="GO:0000160">
    <property type="term" value="P:phosphorelay signal transduction system"/>
    <property type="evidence" value="ECO:0007669"/>
    <property type="project" value="InterPro"/>
</dbReference>
<dbReference type="Proteomes" id="UP000324298">
    <property type="component" value="Unassembled WGS sequence"/>
</dbReference>
<dbReference type="PANTHER" id="PTHR44520:SF2">
    <property type="entry name" value="RESPONSE REGULATOR RCP1"/>
    <property type="match status" value="1"/>
</dbReference>
<name>A0A5A9XG75_9BACT</name>
<dbReference type="Gene3D" id="3.40.50.2300">
    <property type="match status" value="1"/>
</dbReference>
<comment type="caution">
    <text evidence="3">The sequence shown here is derived from an EMBL/GenBank/DDBJ whole genome shotgun (WGS) entry which is preliminary data.</text>
</comment>
<feature type="modified residue" description="4-aspartylphosphate" evidence="1">
    <location>
        <position position="73"/>
    </location>
</feature>
<dbReference type="InterPro" id="IPR001789">
    <property type="entry name" value="Sig_transdc_resp-reg_receiver"/>
</dbReference>
<keyword evidence="4" id="KW-1185">Reference proteome</keyword>
<evidence type="ECO:0000259" key="2">
    <source>
        <dbReference type="PROSITE" id="PS50110"/>
    </source>
</evidence>
<gene>
    <name evidence="3" type="ORF">ET418_08115</name>
</gene>
<dbReference type="EMBL" id="SRSD01000004">
    <property type="protein sequence ID" value="KAA0892157.1"/>
    <property type="molecule type" value="Genomic_DNA"/>
</dbReference>
<evidence type="ECO:0000313" key="3">
    <source>
        <dbReference type="EMBL" id="KAA0892157.1"/>
    </source>
</evidence>
<protein>
    <submittedName>
        <fullName evidence="3">Response regulator</fullName>
    </submittedName>
</protein>
<dbReference type="InterPro" id="IPR052893">
    <property type="entry name" value="TCS_response_regulator"/>
</dbReference>
<dbReference type="InterPro" id="IPR011006">
    <property type="entry name" value="CheY-like_superfamily"/>
</dbReference>
<accession>A0A5A9XG75</accession>
<organism evidence="3 4">
    <name type="scientific">Oryzomonas rubra</name>
    <dbReference type="NCBI Taxonomy" id="2509454"/>
    <lineage>
        <taxon>Bacteria</taxon>
        <taxon>Pseudomonadati</taxon>
        <taxon>Thermodesulfobacteriota</taxon>
        <taxon>Desulfuromonadia</taxon>
        <taxon>Geobacterales</taxon>
        <taxon>Geobacteraceae</taxon>
        <taxon>Oryzomonas</taxon>
    </lineage>
</organism>
<dbReference type="OrthoDB" id="9793549at2"/>
<keyword evidence="1" id="KW-0597">Phosphoprotein</keyword>